<gene>
    <name evidence="7" type="ORF">IPP15_08045</name>
</gene>
<feature type="transmembrane region" description="Helical" evidence="5">
    <location>
        <begin position="64"/>
        <end position="88"/>
    </location>
</feature>
<evidence type="ECO:0000256" key="2">
    <source>
        <dbReference type="ARBA" id="ARBA00022692"/>
    </source>
</evidence>
<sequence length="124" mass="14710">MHKFSLYIIIALFSFTGLAHFIWVDFFLDIMPPWILWQKELVYLSGGIELACAILLMFHRTRRIAAWCLIALLIAVFPANIQMLINYLHEHNPHLWIAIVRLPFQPLLIWWVYSFAKSRNLKSQ</sequence>
<feature type="transmembrane region" description="Helical" evidence="5">
    <location>
        <begin position="40"/>
        <end position="58"/>
    </location>
</feature>
<dbReference type="PANTHER" id="PTHR36974">
    <property type="entry name" value="MEMBRANE PROTEIN-RELATED"/>
    <property type="match status" value="1"/>
</dbReference>
<feature type="domain" description="Methylamine utilisation protein MauE" evidence="6">
    <location>
        <begin position="6"/>
        <end position="81"/>
    </location>
</feature>
<comment type="caution">
    <text evidence="7">The sequence shown here is derived from an EMBL/GenBank/DDBJ whole genome shotgun (WGS) entry which is preliminary data.</text>
</comment>
<evidence type="ECO:0000313" key="8">
    <source>
        <dbReference type="Proteomes" id="UP000808337"/>
    </source>
</evidence>
<accession>A0A9D7XPU0</accession>
<keyword evidence="3 5" id="KW-1133">Transmembrane helix</keyword>
<dbReference type="AlphaFoldDB" id="A0A9D7XPU0"/>
<dbReference type="PANTHER" id="PTHR36974:SF1">
    <property type="entry name" value="DOXX FAMILY MEMBRANE PROTEIN"/>
    <property type="match status" value="1"/>
</dbReference>
<evidence type="ECO:0000256" key="4">
    <source>
        <dbReference type="ARBA" id="ARBA00023136"/>
    </source>
</evidence>
<feature type="transmembrane region" description="Helical" evidence="5">
    <location>
        <begin position="95"/>
        <end position="113"/>
    </location>
</feature>
<proteinExistence type="predicted"/>
<dbReference type="EMBL" id="JADKGY010000006">
    <property type="protein sequence ID" value="MBK9982361.1"/>
    <property type="molecule type" value="Genomic_DNA"/>
</dbReference>
<evidence type="ECO:0000256" key="3">
    <source>
        <dbReference type="ARBA" id="ARBA00022989"/>
    </source>
</evidence>
<evidence type="ECO:0000259" key="6">
    <source>
        <dbReference type="Pfam" id="PF07291"/>
    </source>
</evidence>
<reference evidence="7 8" key="1">
    <citation type="submission" date="2020-10" db="EMBL/GenBank/DDBJ databases">
        <title>Connecting structure to function with the recovery of over 1000 high-quality activated sludge metagenome-assembled genomes encoding full-length rRNA genes using long-read sequencing.</title>
        <authorList>
            <person name="Singleton C.M."/>
            <person name="Petriglieri F."/>
            <person name="Kristensen J.M."/>
            <person name="Kirkegaard R.H."/>
            <person name="Michaelsen T.Y."/>
            <person name="Andersen M.H."/>
            <person name="Karst S.M."/>
            <person name="Dueholm M.S."/>
            <person name="Nielsen P.H."/>
            <person name="Albertsen M."/>
        </authorList>
    </citation>
    <scope>NUCLEOTIDE SEQUENCE [LARGE SCALE GENOMIC DNA]</scope>
    <source>
        <strain evidence="7">Ribe_18-Q3-R11-54_MAXAC.273</strain>
    </source>
</reference>
<protein>
    <submittedName>
        <fullName evidence="7">DoxX family protein</fullName>
    </submittedName>
</protein>
<name>A0A9D7XPU0_9BACT</name>
<dbReference type="Pfam" id="PF07291">
    <property type="entry name" value="MauE"/>
    <property type="match status" value="1"/>
</dbReference>
<dbReference type="Proteomes" id="UP000808337">
    <property type="component" value="Unassembled WGS sequence"/>
</dbReference>
<evidence type="ECO:0000256" key="1">
    <source>
        <dbReference type="ARBA" id="ARBA00004141"/>
    </source>
</evidence>
<dbReference type="InterPro" id="IPR009908">
    <property type="entry name" value="Methylamine_util_MauE"/>
</dbReference>
<evidence type="ECO:0000313" key="7">
    <source>
        <dbReference type="EMBL" id="MBK9982361.1"/>
    </source>
</evidence>
<keyword evidence="2 5" id="KW-0812">Transmembrane</keyword>
<keyword evidence="4 5" id="KW-0472">Membrane</keyword>
<evidence type="ECO:0000256" key="5">
    <source>
        <dbReference type="SAM" id="Phobius"/>
    </source>
</evidence>
<feature type="transmembrane region" description="Helical" evidence="5">
    <location>
        <begin position="6"/>
        <end position="28"/>
    </location>
</feature>
<comment type="subcellular location">
    <subcellularLocation>
        <location evidence="1">Membrane</location>
        <topology evidence="1">Multi-pass membrane protein</topology>
    </subcellularLocation>
</comment>
<organism evidence="7 8">
    <name type="scientific">Candidatus Opimibacter skivensis</name>
    <dbReference type="NCBI Taxonomy" id="2982028"/>
    <lineage>
        <taxon>Bacteria</taxon>
        <taxon>Pseudomonadati</taxon>
        <taxon>Bacteroidota</taxon>
        <taxon>Saprospiria</taxon>
        <taxon>Saprospirales</taxon>
        <taxon>Saprospiraceae</taxon>
        <taxon>Candidatus Opimibacter</taxon>
    </lineage>
</organism>